<name>A0ABT2NJG8_9RHOB</name>
<dbReference type="PROSITE" id="PS51257">
    <property type="entry name" value="PROKAR_LIPOPROTEIN"/>
    <property type="match status" value="1"/>
</dbReference>
<protein>
    <recommendedName>
        <fullName evidence="4">Lipoprotein</fullName>
    </recommendedName>
</protein>
<sequence>MRKPAVLIMTLAVALSLAGCARVRDSKLNPFNWFGGSEEGPAQVVETASGRPNDPRVLVAEVVTLEVAQTPEGAIVRANGLPPTQGWWEAELVAENDGKPVDGVLTYRFVVAHPVGAKPASTPQSREVTAATSLSNIALAGVRRIVVVGASNSRSSTR</sequence>
<evidence type="ECO:0008006" key="4">
    <source>
        <dbReference type="Google" id="ProtNLM"/>
    </source>
</evidence>
<dbReference type="Proteomes" id="UP001205601">
    <property type="component" value="Unassembled WGS sequence"/>
</dbReference>
<evidence type="ECO:0000313" key="3">
    <source>
        <dbReference type="Proteomes" id="UP001205601"/>
    </source>
</evidence>
<reference evidence="3" key="1">
    <citation type="submission" date="2023-07" db="EMBL/GenBank/DDBJ databases">
        <title>Defluviimonas sediminis sp. nov., isolated from mangrove sediment.</title>
        <authorList>
            <person name="Liu L."/>
            <person name="Li J."/>
            <person name="Huang Y."/>
            <person name="Pan J."/>
            <person name="Li M."/>
        </authorList>
    </citation>
    <scope>NUCLEOTIDE SEQUENCE [LARGE SCALE GENOMIC DNA]</scope>
    <source>
        <strain evidence="3">FT324</strain>
    </source>
</reference>
<accession>A0ABT2NJG8</accession>
<keyword evidence="1" id="KW-0732">Signal</keyword>
<dbReference type="RefSeq" id="WP_261494487.1">
    <property type="nucleotide sequence ID" value="NZ_JAOCQF010000001.1"/>
</dbReference>
<evidence type="ECO:0000313" key="2">
    <source>
        <dbReference type="EMBL" id="MCT8329065.1"/>
    </source>
</evidence>
<feature type="signal peptide" evidence="1">
    <location>
        <begin position="1"/>
        <end position="21"/>
    </location>
</feature>
<evidence type="ECO:0000256" key="1">
    <source>
        <dbReference type="SAM" id="SignalP"/>
    </source>
</evidence>
<dbReference type="EMBL" id="JAOCQF010000001">
    <property type="protein sequence ID" value="MCT8329065.1"/>
    <property type="molecule type" value="Genomic_DNA"/>
</dbReference>
<comment type="caution">
    <text evidence="2">The sequence shown here is derived from an EMBL/GenBank/DDBJ whole genome shotgun (WGS) entry which is preliminary data.</text>
</comment>
<gene>
    <name evidence="2" type="ORF">N5I32_06025</name>
</gene>
<keyword evidence="3" id="KW-1185">Reference proteome</keyword>
<organism evidence="2 3">
    <name type="scientific">Albidovulum sediminis</name>
    <dbReference type="NCBI Taxonomy" id="3066345"/>
    <lineage>
        <taxon>Bacteria</taxon>
        <taxon>Pseudomonadati</taxon>
        <taxon>Pseudomonadota</taxon>
        <taxon>Alphaproteobacteria</taxon>
        <taxon>Rhodobacterales</taxon>
        <taxon>Paracoccaceae</taxon>
        <taxon>Albidovulum</taxon>
    </lineage>
</organism>
<feature type="chain" id="PRO_5045681431" description="Lipoprotein" evidence="1">
    <location>
        <begin position="22"/>
        <end position="158"/>
    </location>
</feature>
<proteinExistence type="predicted"/>